<dbReference type="AlphaFoldDB" id="A0A235BYU8"/>
<name>A0A235BYU8_UNCW3</name>
<dbReference type="InterPro" id="IPR052715">
    <property type="entry name" value="RAYT_transposase"/>
</dbReference>
<dbReference type="GO" id="GO:0043565">
    <property type="term" value="F:sequence-specific DNA binding"/>
    <property type="evidence" value="ECO:0007669"/>
    <property type="project" value="TreeGrafter"/>
</dbReference>
<comment type="caution">
    <text evidence="2">The sequence shown here is derived from an EMBL/GenBank/DDBJ whole genome shotgun (WGS) entry which is preliminary data.</text>
</comment>
<dbReference type="InterPro" id="IPR036515">
    <property type="entry name" value="Transposase_17_sf"/>
</dbReference>
<sequence length="179" mass="21685">MKRHQPLHLYFDDTVYFLTSHTHKNKRILRTNLSKDLLLNKVRFEIDEFEYTLYAWVILDNHYHILLKTMRGDDLPKVIGRTHAGFSYELNNIENMRGRKIWQNYWDRCIRSTSDFYKHFNYIHHNPIKHGMASETADYRYSSFNYWIDRKGKEWMRGVLSDYPIVNFTPTGDDLEIKG</sequence>
<proteinExistence type="predicted"/>
<accession>A0A235BYU8</accession>
<dbReference type="GO" id="GO:0004803">
    <property type="term" value="F:transposase activity"/>
    <property type="evidence" value="ECO:0007669"/>
    <property type="project" value="InterPro"/>
</dbReference>
<gene>
    <name evidence="2" type="ORF">CH333_01095</name>
</gene>
<feature type="domain" description="Transposase IS200-like" evidence="1">
    <location>
        <begin position="11"/>
        <end position="126"/>
    </location>
</feature>
<dbReference type="Proteomes" id="UP000215215">
    <property type="component" value="Unassembled WGS sequence"/>
</dbReference>
<organism evidence="2 3">
    <name type="scientific">candidate division WOR-3 bacterium JGI_Cruoil_03_44_89</name>
    <dbReference type="NCBI Taxonomy" id="1973748"/>
    <lineage>
        <taxon>Bacteria</taxon>
        <taxon>Bacteria division WOR-3</taxon>
    </lineage>
</organism>
<evidence type="ECO:0000259" key="1">
    <source>
        <dbReference type="SMART" id="SM01321"/>
    </source>
</evidence>
<dbReference type="EMBL" id="NOZQ01000021">
    <property type="protein sequence ID" value="OYD17392.1"/>
    <property type="molecule type" value="Genomic_DNA"/>
</dbReference>
<protein>
    <recommendedName>
        <fullName evidence="1">Transposase IS200-like domain-containing protein</fullName>
    </recommendedName>
</protein>
<dbReference type="PANTHER" id="PTHR36966">
    <property type="entry name" value="REP-ASSOCIATED TYROSINE TRANSPOSASE"/>
    <property type="match status" value="1"/>
</dbReference>
<dbReference type="NCBIfam" id="NF047646">
    <property type="entry name" value="REP_Tyr_transpos"/>
    <property type="match status" value="1"/>
</dbReference>
<dbReference type="PANTHER" id="PTHR36966:SF1">
    <property type="entry name" value="REP-ASSOCIATED TYROSINE TRANSPOSASE"/>
    <property type="match status" value="1"/>
</dbReference>
<dbReference type="GO" id="GO:0006313">
    <property type="term" value="P:DNA transposition"/>
    <property type="evidence" value="ECO:0007669"/>
    <property type="project" value="InterPro"/>
</dbReference>
<evidence type="ECO:0000313" key="3">
    <source>
        <dbReference type="Proteomes" id="UP000215215"/>
    </source>
</evidence>
<reference evidence="2 3" key="1">
    <citation type="submission" date="2017-07" db="EMBL/GenBank/DDBJ databases">
        <title>Recovery of genomes from metagenomes via a dereplication, aggregation, and scoring strategy.</title>
        <authorList>
            <person name="Sieber C.M."/>
            <person name="Probst A.J."/>
            <person name="Sharrar A."/>
            <person name="Thomas B.C."/>
            <person name="Hess M."/>
            <person name="Tringe S.G."/>
            <person name="Banfield J.F."/>
        </authorList>
    </citation>
    <scope>NUCLEOTIDE SEQUENCE [LARGE SCALE GENOMIC DNA]</scope>
    <source>
        <strain evidence="2">JGI_Cruoil_03_44_89</strain>
    </source>
</reference>
<dbReference type="Gene3D" id="3.30.70.1290">
    <property type="entry name" value="Transposase IS200-like"/>
    <property type="match status" value="1"/>
</dbReference>
<dbReference type="SMART" id="SM01321">
    <property type="entry name" value="Y1_Tnp"/>
    <property type="match status" value="1"/>
</dbReference>
<dbReference type="InterPro" id="IPR002686">
    <property type="entry name" value="Transposase_17"/>
</dbReference>
<evidence type="ECO:0000313" key="2">
    <source>
        <dbReference type="EMBL" id="OYD17392.1"/>
    </source>
</evidence>
<dbReference type="SUPFAM" id="SSF143422">
    <property type="entry name" value="Transposase IS200-like"/>
    <property type="match status" value="1"/>
</dbReference>